<evidence type="ECO:0000313" key="2">
    <source>
        <dbReference type="Proteomes" id="UP000821866"/>
    </source>
</evidence>
<gene>
    <name evidence="1" type="ORF">HPB51_029683</name>
</gene>
<protein>
    <submittedName>
        <fullName evidence="1">Uncharacterized protein</fullName>
    </submittedName>
</protein>
<dbReference type="Proteomes" id="UP000821866">
    <property type="component" value="Unassembled WGS sequence"/>
</dbReference>
<sequence>MLERSRAKANRTFVKTNLVDSKLHFDEPPPLSPVLLRSPPGLNASASNAWQPGLGMFTGDASGAKYKLEPAANTIGHGTASAMRCSQMIFFQRGGGGALCSGSCIDVIAKTRSSLFHEAGAVIMVLRTLTFETALKIVLITSVLLDSFFL</sequence>
<dbReference type="EMBL" id="JABSTU010006871">
    <property type="protein sequence ID" value="KAH7931801.1"/>
    <property type="molecule type" value="Genomic_DNA"/>
</dbReference>
<comment type="caution">
    <text evidence="1">The sequence shown here is derived from an EMBL/GenBank/DDBJ whole genome shotgun (WGS) entry which is preliminary data.</text>
</comment>
<reference evidence="1" key="2">
    <citation type="submission" date="2021-09" db="EMBL/GenBank/DDBJ databases">
        <authorList>
            <person name="Jia N."/>
            <person name="Wang J."/>
            <person name="Shi W."/>
            <person name="Du L."/>
            <person name="Sun Y."/>
            <person name="Zhan W."/>
            <person name="Jiang J."/>
            <person name="Wang Q."/>
            <person name="Zhang B."/>
            <person name="Ji P."/>
            <person name="Sakyi L.B."/>
            <person name="Cui X."/>
            <person name="Yuan T."/>
            <person name="Jiang B."/>
            <person name="Yang W."/>
            <person name="Lam T.T.-Y."/>
            <person name="Chang Q."/>
            <person name="Ding S."/>
            <person name="Wang X."/>
            <person name="Zhu J."/>
            <person name="Ruan X."/>
            <person name="Zhao L."/>
            <person name="Wei J."/>
            <person name="Que T."/>
            <person name="Du C."/>
            <person name="Cheng J."/>
            <person name="Dai P."/>
            <person name="Han X."/>
            <person name="Huang E."/>
            <person name="Gao Y."/>
            <person name="Liu J."/>
            <person name="Shao H."/>
            <person name="Ye R."/>
            <person name="Li L."/>
            <person name="Wei W."/>
            <person name="Wang X."/>
            <person name="Wang C."/>
            <person name="Huo Q."/>
            <person name="Li W."/>
            <person name="Guo W."/>
            <person name="Chen H."/>
            <person name="Chen S."/>
            <person name="Zhou L."/>
            <person name="Zhou L."/>
            <person name="Ni X."/>
            <person name="Tian J."/>
            <person name="Zhou Y."/>
            <person name="Sheng Y."/>
            <person name="Liu T."/>
            <person name="Pan Y."/>
            <person name="Xia L."/>
            <person name="Li J."/>
            <person name="Zhao F."/>
            <person name="Cao W."/>
        </authorList>
    </citation>
    <scope>NUCLEOTIDE SEQUENCE</scope>
    <source>
        <strain evidence="1">Rmic-2018</strain>
        <tissue evidence="1">Larvae</tissue>
    </source>
</reference>
<evidence type="ECO:0000313" key="1">
    <source>
        <dbReference type="EMBL" id="KAH7931801.1"/>
    </source>
</evidence>
<reference evidence="1" key="1">
    <citation type="journal article" date="2020" name="Cell">
        <title>Large-Scale Comparative Analyses of Tick Genomes Elucidate Their Genetic Diversity and Vector Capacities.</title>
        <authorList>
            <consortium name="Tick Genome and Microbiome Consortium (TIGMIC)"/>
            <person name="Jia N."/>
            <person name="Wang J."/>
            <person name="Shi W."/>
            <person name="Du L."/>
            <person name="Sun Y."/>
            <person name="Zhan W."/>
            <person name="Jiang J.F."/>
            <person name="Wang Q."/>
            <person name="Zhang B."/>
            <person name="Ji P."/>
            <person name="Bell-Sakyi L."/>
            <person name="Cui X.M."/>
            <person name="Yuan T.T."/>
            <person name="Jiang B.G."/>
            <person name="Yang W.F."/>
            <person name="Lam T.T."/>
            <person name="Chang Q.C."/>
            <person name="Ding S.J."/>
            <person name="Wang X.J."/>
            <person name="Zhu J.G."/>
            <person name="Ruan X.D."/>
            <person name="Zhao L."/>
            <person name="Wei J.T."/>
            <person name="Ye R.Z."/>
            <person name="Que T.C."/>
            <person name="Du C.H."/>
            <person name="Zhou Y.H."/>
            <person name="Cheng J.X."/>
            <person name="Dai P.F."/>
            <person name="Guo W.B."/>
            <person name="Han X.H."/>
            <person name="Huang E.J."/>
            <person name="Li L.F."/>
            <person name="Wei W."/>
            <person name="Gao Y.C."/>
            <person name="Liu J.Z."/>
            <person name="Shao H.Z."/>
            <person name="Wang X."/>
            <person name="Wang C.C."/>
            <person name="Yang T.C."/>
            <person name="Huo Q.B."/>
            <person name="Li W."/>
            <person name="Chen H.Y."/>
            <person name="Chen S.E."/>
            <person name="Zhou L.G."/>
            <person name="Ni X.B."/>
            <person name="Tian J.H."/>
            <person name="Sheng Y."/>
            <person name="Liu T."/>
            <person name="Pan Y.S."/>
            <person name="Xia L.Y."/>
            <person name="Li J."/>
            <person name="Zhao F."/>
            <person name="Cao W.C."/>
        </authorList>
    </citation>
    <scope>NUCLEOTIDE SEQUENCE</scope>
    <source>
        <strain evidence="1">Rmic-2018</strain>
    </source>
</reference>
<organism evidence="1 2">
    <name type="scientific">Rhipicephalus microplus</name>
    <name type="common">Cattle tick</name>
    <name type="synonym">Boophilus microplus</name>
    <dbReference type="NCBI Taxonomy" id="6941"/>
    <lineage>
        <taxon>Eukaryota</taxon>
        <taxon>Metazoa</taxon>
        <taxon>Ecdysozoa</taxon>
        <taxon>Arthropoda</taxon>
        <taxon>Chelicerata</taxon>
        <taxon>Arachnida</taxon>
        <taxon>Acari</taxon>
        <taxon>Parasitiformes</taxon>
        <taxon>Ixodida</taxon>
        <taxon>Ixodoidea</taxon>
        <taxon>Ixodidae</taxon>
        <taxon>Rhipicephalinae</taxon>
        <taxon>Rhipicephalus</taxon>
        <taxon>Boophilus</taxon>
    </lineage>
</organism>
<proteinExistence type="predicted"/>
<keyword evidence="2" id="KW-1185">Reference proteome</keyword>
<accession>A0A9J6CTI9</accession>
<dbReference type="AlphaFoldDB" id="A0A9J6CTI9"/>
<name>A0A9J6CTI9_RHIMP</name>